<dbReference type="Gene3D" id="2.120.10.30">
    <property type="entry name" value="TolB, C-terminal domain"/>
    <property type="match status" value="3"/>
</dbReference>
<dbReference type="SUPFAM" id="SSF52540">
    <property type="entry name" value="P-loop containing nucleoside triphosphate hydrolases"/>
    <property type="match status" value="1"/>
</dbReference>
<dbReference type="Proteomes" id="UP000494165">
    <property type="component" value="Unassembled WGS sequence"/>
</dbReference>
<feature type="signal peptide" evidence="7">
    <location>
        <begin position="1"/>
        <end position="16"/>
    </location>
</feature>
<evidence type="ECO:0000256" key="6">
    <source>
        <dbReference type="SAM" id="Phobius"/>
    </source>
</evidence>
<keyword evidence="6" id="KW-0472">Membrane</keyword>
<dbReference type="Gene3D" id="3.40.50.300">
    <property type="entry name" value="P-loop containing nucleotide triphosphate hydrolases"/>
    <property type="match status" value="1"/>
</dbReference>
<dbReference type="SUPFAM" id="SSF48403">
    <property type="entry name" value="Ankyrin repeat"/>
    <property type="match status" value="1"/>
</dbReference>
<keyword evidence="6" id="KW-1133">Transmembrane helix</keyword>
<dbReference type="PANTHER" id="PTHR10009">
    <property type="entry name" value="PROTEIN YELLOW-RELATED"/>
    <property type="match status" value="1"/>
</dbReference>
<evidence type="ECO:0000256" key="1">
    <source>
        <dbReference type="ARBA" id="ARBA00004613"/>
    </source>
</evidence>
<keyword evidence="6" id="KW-0812">Transmembrane</keyword>
<dbReference type="InterPro" id="IPR027417">
    <property type="entry name" value="P-loop_NTPase"/>
</dbReference>
<dbReference type="PROSITE" id="PS50088">
    <property type="entry name" value="ANK_REPEAT"/>
    <property type="match status" value="2"/>
</dbReference>
<dbReference type="Gene3D" id="3.40.50.1460">
    <property type="match status" value="1"/>
</dbReference>
<dbReference type="GO" id="GO:0005576">
    <property type="term" value="C:extracellular region"/>
    <property type="evidence" value="ECO:0007669"/>
    <property type="project" value="UniProtKB-SubCell"/>
</dbReference>
<dbReference type="Pfam" id="PF03022">
    <property type="entry name" value="MRJP"/>
    <property type="match status" value="5"/>
</dbReference>
<dbReference type="Gene3D" id="1.25.40.20">
    <property type="entry name" value="Ankyrin repeat-containing domain"/>
    <property type="match status" value="1"/>
</dbReference>
<accession>A0A8S1D4R0</accession>
<keyword evidence="7" id="KW-0732">Signal</keyword>
<evidence type="ECO:0000256" key="3">
    <source>
        <dbReference type="ARBA" id="ARBA00022525"/>
    </source>
</evidence>
<feature type="region of interest" description="Disordered" evidence="5">
    <location>
        <begin position="1961"/>
        <end position="2000"/>
    </location>
</feature>
<evidence type="ECO:0000259" key="8">
    <source>
        <dbReference type="Pfam" id="PF05729"/>
    </source>
</evidence>
<protein>
    <recommendedName>
        <fullName evidence="8">NACHT domain-containing protein</fullName>
    </recommendedName>
</protein>
<keyword evidence="3" id="KW-0964">Secreted</keyword>
<feature type="repeat" description="ANK" evidence="4">
    <location>
        <begin position="1419"/>
        <end position="1451"/>
    </location>
</feature>
<dbReference type="InterPro" id="IPR017996">
    <property type="entry name" value="MRJP/yellow-related"/>
</dbReference>
<keyword evidence="4" id="KW-0040">ANK repeat</keyword>
<dbReference type="SUPFAM" id="SSF101898">
    <property type="entry name" value="NHL repeat"/>
    <property type="match status" value="3"/>
</dbReference>
<feature type="chain" id="PRO_5035796089" description="NACHT domain-containing protein" evidence="7">
    <location>
        <begin position="17"/>
        <end position="2360"/>
    </location>
</feature>
<dbReference type="InterPro" id="IPR002110">
    <property type="entry name" value="Ankyrin_rpt"/>
</dbReference>
<comment type="similarity">
    <text evidence="2">Belongs to the major royal jelly protein family.</text>
</comment>
<evidence type="ECO:0000256" key="2">
    <source>
        <dbReference type="ARBA" id="ARBA00009127"/>
    </source>
</evidence>
<feature type="compositionally biased region" description="Basic and acidic residues" evidence="5">
    <location>
        <begin position="1968"/>
        <end position="1981"/>
    </location>
</feature>
<name>A0A8S1D4R0_9INSE</name>
<dbReference type="InterPro" id="IPR036770">
    <property type="entry name" value="Ankyrin_rpt-contain_sf"/>
</dbReference>
<evidence type="ECO:0000313" key="9">
    <source>
        <dbReference type="EMBL" id="CAB3377136.1"/>
    </source>
</evidence>
<feature type="transmembrane region" description="Helical" evidence="6">
    <location>
        <begin position="1927"/>
        <end position="1948"/>
    </location>
</feature>
<dbReference type="InterPro" id="IPR007111">
    <property type="entry name" value="NACHT_NTPase"/>
</dbReference>
<feature type="transmembrane region" description="Helical" evidence="6">
    <location>
        <begin position="389"/>
        <end position="410"/>
    </location>
</feature>
<dbReference type="EMBL" id="CADEPI010000140">
    <property type="protein sequence ID" value="CAB3377136.1"/>
    <property type="molecule type" value="Genomic_DNA"/>
</dbReference>
<feature type="compositionally biased region" description="Basic and acidic residues" evidence="5">
    <location>
        <begin position="1989"/>
        <end position="1999"/>
    </location>
</feature>
<proteinExistence type="inferred from homology"/>
<dbReference type="OrthoDB" id="6693298at2759"/>
<feature type="domain" description="NACHT" evidence="8">
    <location>
        <begin position="1029"/>
        <end position="1170"/>
    </location>
</feature>
<dbReference type="Pfam" id="PF12796">
    <property type="entry name" value="Ank_2"/>
    <property type="match status" value="1"/>
</dbReference>
<comment type="subcellular location">
    <subcellularLocation>
        <location evidence="1">Secreted</location>
    </subcellularLocation>
</comment>
<comment type="caution">
    <text evidence="9">The sequence shown here is derived from an EMBL/GenBank/DDBJ whole genome shotgun (WGS) entry which is preliminary data.</text>
</comment>
<dbReference type="InterPro" id="IPR011042">
    <property type="entry name" value="6-blade_b-propeller_TolB-like"/>
</dbReference>
<dbReference type="SUPFAM" id="SSF52129">
    <property type="entry name" value="Caspase-like"/>
    <property type="match status" value="1"/>
</dbReference>
<dbReference type="PANTHER" id="PTHR10009:SF18">
    <property type="entry name" value="PROTEIN YELLOW-LIKE PROTEIN"/>
    <property type="match status" value="1"/>
</dbReference>
<dbReference type="InterPro" id="IPR029030">
    <property type="entry name" value="Caspase-like_dom_sf"/>
</dbReference>
<evidence type="ECO:0000256" key="5">
    <source>
        <dbReference type="SAM" id="MobiDB-lite"/>
    </source>
</evidence>
<gene>
    <name evidence="9" type="ORF">CLODIP_2_CD12360</name>
</gene>
<evidence type="ECO:0000256" key="4">
    <source>
        <dbReference type="PROSITE-ProRule" id="PRU00023"/>
    </source>
</evidence>
<keyword evidence="10" id="KW-1185">Reference proteome</keyword>
<feature type="region of interest" description="Disordered" evidence="5">
    <location>
        <begin position="1484"/>
        <end position="1509"/>
    </location>
</feature>
<evidence type="ECO:0000313" key="10">
    <source>
        <dbReference type="Proteomes" id="UP000494165"/>
    </source>
</evidence>
<organism evidence="9 10">
    <name type="scientific">Cloeon dipterum</name>
    <dbReference type="NCBI Taxonomy" id="197152"/>
    <lineage>
        <taxon>Eukaryota</taxon>
        <taxon>Metazoa</taxon>
        <taxon>Ecdysozoa</taxon>
        <taxon>Arthropoda</taxon>
        <taxon>Hexapoda</taxon>
        <taxon>Insecta</taxon>
        <taxon>Pterygota</taxon>
        <taxon>Palaeoptera</taxon>
        <taxon>Ephemeroptera</taxon>
        <taxon>Pisciforma</taxon>
        <taxon>Baetidae</taxon>
        <taxon>Cloeon</taxon>
    </lineage>
</organism>
<feature type="transmembrane region" description="Helical" evidence="6">
    <location>
        <begin position="2007"/>
        <end position="2028"/>
    </location>
</feature>
<sequence length="2360" mass="267376">MNLFFFVTVLLRYSLATTVNFTQVYQWNELEYESPSEANGTHALKYGTFEPEKIEPIFMAVFGTRIFLSLHKDESIPATLVSLPTTSASSSSPKLTPFPSWNMNEYGNCDKIEEARGLHVDAIGRLWVLDSGSDKCEAKLWTIDLIKNDHTELIHRFLLHYSMHTLVLDETKNETLAYITRAIGQYIVVFSLERNQSWIVNTTGIKVLSIALSPNNEKEPRQLYLGKYDSNELYSISAAALRNGTRTSNPKLIGHWTSTNSYRMQMDNHGTMYAAFWWKNYIASYNTSSLSFNQQHFYEVGDLNNILPFTFALDSSGTFWMAELNKTATKPILRLLKTAVNPKQKISNSSTTTDVSTLSSITIKPDCECREGGPYFKKEGKTGKSLNSAIIGSLAFFLVLSCFISLWLTLRMRKLRNSNEQRDAGAVEMELPTVPNSVSPEMVDEEIENDLYGVVITPRTRLFGKRQDFLLPDMEEIKWMVEQGEKMPKGPANLGCFVSKDQTRRNADNVCVLVVHYNFENAKNKNLIRKGDAQDVNNLERTFRVNRNCNFRSISSPEKGQLLHFLANQEELLRLFGSSEVPSVFVLYILSHGDRDGIIFTDHYQNEHSDELIFFTTTEIFESLKRLTGFEECLKFINFGPCRGELGDQVFVANHKNVAFENENSCRITYSPLMRNTVVFFSTVETTRAKRNQTGTTFALLTCQVLNSLEWDESLVNVLANIQYESHKNLDYVENKYTGQTPEVKMFSQDKSFVFSKSPSIYSAPSTSDAMGIKIKKKREFFSWKSSSGVNLRHRLAFLFSAEPNEQLKEIKRALSLNLDFETSERSLSGEPWASVNEASRIDSDIGCIFLFLFGQLSENLETNEVCVQVDSRETAVSEILREFIGPKSDQWIGKPKILFLLNQETSSYDYEMPIKPKMVISATNHSGWLVLVLHNKDELQKLIEIFKGQELKKEKSLQELLASLLISDSIESRDLINSTLQYLLNFPDWPRSFVKLNFSVKNSQGTQETNFNFDSLVKDSARKNQTWLLSSDAGTGKTTILREIAFQLGKLYPELKILRVSLPRVHLSTQRKNANDEIEILAKATHNSHEDISKSVENKQCVVFLDGFDETGSQEKMLKIIEALEKKQISLWIGTRPHAAEAIQKRISKAVLVKIDPLNQEQQIELFQQETGMSKGDCEEFITKFTSKDILKNPLHLSLVAQYRAEGNLYQIYDQVVRHKVEDSLIREGYDKNNQNTFPGKLDTALESLQQLASCHIRGVELIGENKTNLEKINCYGIATFENNKVIFIHQTFSEFLAAQQFLREIEDGDGFQTSKEDAANLFLGESFSWCRKFVDLTNSQLAKEKTKSGQTGLHILLYFRYDPLVEKVRFLVEEIGVDIRAKDNNGCTALRIAVSEEMGCVDYLMTKDINLGVKNKRGLTCLHLAAVMGNIEALQSWIELGGDLDVVDGEGSTALHYAARGGHLQFVKKLLAFAAENAKNPDVEATARRGAQQSTQQEEEPRERGTRLDRNMSPFFAAIFVHSLCLASAINFTSVYEWDKFDFNWPYGKIRQDFDPKNVYLQNMAVFERRLFLSLNLNSGIPATLVWVPTSGTSATPPKLSPFPAWHLHEKHNCHTIQRAKGMETDSGGRLWVLDNGSWECPKSKLWIFDMLDIDEAERVHEFPDAVVSHTYKTRTLRNIVLDKTPDDSLAYITESESEHLVVYSRKLDKSWTVKTSGRKWYSLALSPNRDEATKLLYLSRAFSYELYSVAVSELKNEGGNAAVKLIGEWTSVPYRMLIDSANVLYAAFYDKNYLSIWNISEPFREQRFHEVGRLGAFYPFTIALDTTNTLWLTERNQSGGANETRNKLLKAEVDARSDSFSMMSTASTTPQVIVNEETSDAVRSTQSPTNTTETPQLALQLNETSGGYACLVGDPRKIQSSNTVVIFLLVCCLVLSGIVILWLTLRMRRMQTSSMQIPMENNDESTSRDSFREAEATARRTAQHTTRREAAREARPRSKKMSPFLAAILLHGLCVANAVNFTTVYEWDKFDFVWPSGADTSIEEIKQNFNPANVHLQYVAVFGERLFISLIPQPGIPATLVWLPTSGASTAPPKLAPFPSWDLHRKDNCETIQAAKGMETDTDGRLWVLDQGSKGCQAKLWIFDLAKNDTIERVHQFADAVVSHAIGSRWLLDIVLDKTADDCLAYIVDSISEHLVVYSRKMDKSWSVEMPRGNWFSLALSRNKGQLYLARDGSEELYSVSVSELKNDGGSGSAAVKFIGKWKEEPYRMLIDSANVLYAAFNNQNYLSQWNISEPFGEQRIHEVGRLDAGWPFAFFLDTNGNLWITERNKLGGGNRYKLLKAAVGSKSYQFSTSTGN</sequence>
<dbReference type="SMART" id="SM00248">
    <property type="entry name" value="ANK"/>
    <property type="match status" value="4"/>
</dbReference>
<reference evidence="9 10" key="1">
    <citation type="submission" date="2020-04" db="EMBL/GenBank/DDBJ databases">
        <authorList>
            <person name="Alioto T."/>
            <person name="Alioto T."/>
            <person name="Gomez Garrido J."/>
        </authorList>
    </citation>
    <scope>NUCLEOTIDE SEQUENCE [LARGE SCALE GENOMIC DNA]</scope>
</reference>
<dbReference type="PROSITE" id="PS50297">
    <property type="entry name" value="ANK_REP_REGION"/>
    <property type="match status" value="2"/>
</dbReference>
<dbReference type="Pfam" id="PF05729">
    <property type="entry name" value="NACHT"/>
    <property type="match status" value="1"/>
</dbReference>
<feature type="repeat" description="ANK" evidence="4">
    <location>
        <begin position="1452"/>
        <end position="1478"/>
    </location>
</feature>
<evidence type="ECO:0000256" key="7">
    <source>
        <dbReference type="SAM" id="SignalP"/>
    </source>
</evidence>